<evidence type="ECO:0000259" key="1">
    <source>
        <dbReference type="PROSITE" id="PS51752"/>
    </source>
</evidence>
<dbReference type="Gene3D" id="2.100.10.30">
    <property type="entry name" value="Jacalin-like lectin domain"/>
    <property type="match status" value="2"/>
</dbReference>
<dbReference type="SUPFAM" id="SSF51101">
    <property type="entry name" value="Mannose-binding lectins"/>
    <property type="match status" value="2"/>
</dbReference>
<reference evidence="2" key="1">
    <citation type="submission" date="2021-01" db="EMBL/GenBank/DDBJ databases">
        <authorList>
            <person name="Kaushik A."/>
        </authorList>
    </citation>
    <scope>NUCLEOTIDE SEQUENCE</scope>
    <source>
        <strain evidence="2">AG4-RS23</strain>
    </source>
</reference>
<dbReference type="Proteomes" id="UP000663861">
    <property type="component" value="Unassembled WGS sequence"/>
</dbReference>
<dbReference type="PROSITE" id="PS51752">
    <property type="entry name" value="JACALIN_LECTIN"/>
    <property type="match status" value="1"/>
</dbReference>
<dbReference type="Pfam" id="PF22693">
    <property type="entry name" value="MACPF_1"/>
    <property type="match status" value="1"/>
</dbReference>
<dbReference type="EMBL" id="CAJMWY010001771">
    <property type="protein sequence ID" value="CAE6475009.1"/>
    <property type="molecule type" value="Genomic_DNA"/>
</dbReference>
<feature type="domain" description="Jacalin-type lectin" evidence="1">
    <location>
        <begin position="374"/>
        <end position="477"/>
    </location>
</feature>
<evidence type="ECO:0000313" key="3">
    <source>
        <dbReference type="Proteomes" id="UP000663861"/>
    </source>
</evidence>
<accession>A0A8H3CA04</accession>
<proteinExistence type="predicted"/>
<evidence type="ECO:0000313" key="2">
    <source>
        <dbReference type="EMBL" id="CAE6475009.1"/>
    </source>
</evidence>
<dbReference type="InterPro" id="IPR054586">
    <property type="entry name" value="MACPF_1_fungal"/>
</dbReference>
<gene>
    <name evidence="2" type="ORF">RDB_LOCUS88842</name>
</gene>
<dbReference type="PANTHER" id="PTHR46506">
    <property type="entry name" value="OS05G0143600 PROTEIN"/>
    <property type="match status" value="1"/>
</dbReference>
<comment type="caution">
    <text evidence="2">The sequence shown here is derived from an EMBL/GenBank/DDBJ whole genome shotgun (WGS) entry which is preliminary data.</text>
</comment>
<feature type="non-terminal residue" evidence="2">
    <location>
        <position position="1"/>
    </location>
</feature>
<dbReference type="AlphaFoldDB" id="A0A8H3CA04"/>
<dbReference type="InterPro" id="IPR001229">
    <property type="entry name" value="Jacalin-like_lectin_dom"/>
</dbReference>
<name>A0A8H3CA04_9AGAM</name>
<dbReference type="Pfam" id="PF01419">
    <property type="entry name" value="Jacalin"/>
    <property type="match status" value="2"/>
</dbReference>
<sequence length="477" mass="52545">MDREANYVHHGWSAAAAATVSPWVVSRIGATDLHNAEGTWITKRTLAQRLKVQIVREDLTPAPEFKAAIEEALRQPTTFEKFRAVDRALNRWGDVVPLVSIVDYSGQQRINIVIGSDDRPNQELEMGSSLTPTDTEANFNQLPAMHTYNSLICLSTSRTACIARNGAESCAGWEDGRWIAMDATEWRPIRISAVTPTFTLLSDSLQEQLSELSTKKLSYFPPLTISPIRFLCTIYDDTNNASKTISAVKIHGTDYIVCLSLTYRDGVSSTSRDSGKGGFRHSPFTLVNGEYIIEMLTCSDGEWMRGVQFVTSTGRCSAIYGLLEGAPVISRRKGGILAGFSINTKKHPTWDYLVVGVRGIWRHDVIQSIPKENDMYSDYFGAQRQHGTAFNDCALIGNSNSMYISNIEIRAGAGIDGIQFTYGDASNGQHDKLKSPHHGGFGGISYQFGLGDGEHIISVSGKCDEIYLTQICFGTNL</sequence>
<protein>
    <recommendedName>
        <fullName evidence="1">Jacalin-type lectin domain-containing protein</fullName>
    </recommendedName>
</protein>
<organism evidence="2 3">
    <name type="scientific">Rhizoctonia solani</name>
    <dbReference type="NCBI Taxonomy" id="456999"/>
    <lineage>
        <taxon>Eukaryota</taxon>
        <taxon>Fungi</taxon>
        <taxon>Dikarya</taxon>
        <taxon>Basidiomycota</taxon>
        <taxon>Agaricomycotina</taxon>
        <taxon>Agaricomycetes</taxon>
        <taxon>Cantharellales</taxon>
        <taxon>Ceratobasidiaceae</taxon>
        <taxon>Rhizoctonia</taxon>
    </lineage>
</organism>
<dbReference type="InterPro" id="IPR036404">
    <property type="entry name" value="Jacalin-like_lectin_dom_sf"/>
</dbReference>